<dbReference type="SUPFAM" id="SSF47576">
    <property type="entry name" value="Calponin-homology domain, CH-domain"/>
    <property type="match status" value="1"/>
</dbReference>
<keyword evidence="4 5" id="KW-0175">Coiled coil</keyword>
<dbReference type="Gene3D" id="1.10.418.10">
    <property type="entry name" value="Calponin-like domain"/>
    <property type="match status" value="1"/>
</dbReference>
<feature type="compositionally biased region" description="Low complexity" evidence="6">
    <location>
        <begin position="1527"/>
        <end position="1544"/>
    </location>
</feature>
<dbReference type="GO" id="GO:0003677">
    <property type="term" value="F:DNA binding"/>
    <property type="evidence" value="ECO:0007669"/>
    <property type="project" value="InterPro"/>
</dbReference>
<protein>
    <recommendedName>
        <fullName evidence="12">EH domain-binding protein 1-like protein 1</fullName>
    </recommendedName>
</protein>
<dbReference type="InterPro" id="IPR019448">
    <property type="entry name" value="NT-C2"/>
</dbReference>
<feature type="compositionally biased region" description="Basic and acidic residues" evidence="6">
    <location>
        <begin position="519"/>
        <end position="532"/>
    </location>
</feature>
<evidence type="ECO:0000256" key="6">
    <source>
        <dbReference type="SAM" id="MobiDB-lite"/>
    </source>
</evidence>
<dbReference type="GO" id="GO:0006281">
    <property type="term" value="P:DNA repair"/>
    <property type="evidence" value="ECO:0007669"/>
    <property type="project" value="InterPro"/>
</dbReference>
<feature type="region of interest" description="Disordered" evidence="6">
    <location>
        <begin position="1157"/>
        <end position="1193"/>
    </location>
</feature>
<reference evidence="10 11" key="1">
    <citation type="journal article" date="2023" name="bioRxiv">
        <title>Conserved and derived expression patterns and positive selection on dental genes reveal complex evolutionary context of ever-growing rodent molars.</title>
        <authorList>
            <person name="Calamari Z.T."/>
            <person name="Song A."/>
            <person name="Cohen E."/>
            <person name="Akter M."/>
            <person name="Roy R.D."/>
            <person name="Hallikas O."/>
            <person name="Christensen M.M."/>
            <person name="Li P."/>
            <person name="Marangoni P."/>
            <person name="Jernvall J."/>
            <person name="Klein O.D."/>
        </authorList>
    </citation>
    <scope>NUCLEOTIDE SEQUENCE [LARGE SCALE GENOMIC DNA]</scope>
    <source>
        <strain evidence="10">V071</strain>
    </source>
</reference>
<feature type="compositionally biased region" description="Polar residues" evidence="6">
    <location>
        <begin position="264"/>
        <end position="273"/>
    </location>
</feature>
<dbReference type="GO" id="GO:0005768">
    <property type="term" value="C:endosome"/>
    <property type="evidence" value="ECO:0007669"/>
    <property type="project" value="UniProtKB-SubCell"/>
</dbReference>
<dbReference type="FunFam" id="1.10.418.10:FF:000023">
    <property type="entry name" value="EH domain-binding protein 1 isoform X1"/>
    <property type="match status" value="1"/>
</dbReference>
<dbReference type="InterPro" id="IPR022735">
    <property type="entry name" value="bMERB_dom"/>
</dbReference>
<keyword evidence="2" id="KW-0597">Phosphoprotein</keyword>
<dbReference type="PROSITE" id="PS50021">
    <property type="entry name" value="CH"/>
    <property type="match status" value="1"/>
</dbReference>
<dbReference type="SMART" id="SM00033">
    <property type="entry name" value="CH"/>
    <property type="match status" value="1"/>
</dbReference>
<evidence type="ECO:0000256" key="4">
    <source>
        <dbReference type="ARBA" id="ARBA00023054"/>
    </source>
</evidence>
<feature type="region of interest" description="Disordered" evidence="6">
    <location>
        <begin position="1208"/>
        <end position="1243"/>
    </location>
</feature>
<comment type="caution">
    <text evidence="10">The sequence shown here is derived from an EMBL/GenBank/DDBJ whole genome shotgun (WGS) entry which is preliminary data.</text>
</comment>
<feature type="compositionally biased region" description="Pro residues" evidence="6">
    <location>
        <begin position="307"/>
        <end position="316"/>
    </location>
</feature>
<feature type="region of interest" description="Disordered" evidence="6">
    <location>
        <begin position="209"/>
        <end position="584"/>
    </location>
</feature>
<dbReference type="InterPro" id="IPR020847">
    <property type="entry name" value="AP_endonuclease_F1_BS"/>
</dbReference>
<dbReference type="InterPro" id="IPR001715">
    <property type="entry name" value="CH_dom"/>
</dbReference>
<evidence type="ECO:0000259" key="9">
    <source>
        <dbReference type="PROSITE" id="PS51848"/>
    </source>
</evidence>
<evidence type="ECO:0000259" key="7">
    <source>
        <dbReference type="PROSITE" id="PS50021"/>
    </source>
</evidence>
<evidence type="ECO:0008006" key="12">
    <source>
        <dbReference type="Google" id="ProtNLM"/>
    </source>
</evidence>
<keyword evidence="11" id="KW-1185">Reference proteome</keyword>
<dbReference type="PANTHER" id="PTHR23167">
    <property type="entry name" value="CALPONIN HOMOLOGY DOMAIN-CONTAINING PROTEIN DDB_G0272472-RELATED"/>
    <property type="match status" value="1"/>
</dbReference>
<evidence type="ECO:0000313" key="10">
    <source>
        <dbReference type="EMBL" id="KAK7813175.1"/>
    </source>
</evidence>
<feature type="compositionally biased region" description="Basic and acidic residues" evidence="6">
    <location>
        <begin position="572"/>
        <end position="584"/>
    </location>
</feature>
<evidence type="ECO:0000256" key="3">
    <source>
        <dbReference type="ARBA" id="ARBA00022753"/>
    </source>
</evidence>
<dbReference type="InterPro" id="IPR036872">
    <property type="entry name" value="CH_dom_sf"/>
</dbReference>
<evidence type="ECO:0000256" key="1">
    <source>
        <dbReference type="ARBA" id="ARBA00004177"/>
    </source>
</evidence>
<dbReference type="Pfam" id="PF00307">
    <property type="entry name" value="CH"/>
    <property type="match status" value="1"/>
</dbReference>
<name>A0AAW0IFX8_MYOGA</name>
<dbReference type="PANTHER" id="PTHR23167:SF42">
    <property type="entry name" value="EH DOMAIN-BINDING PROTEIN 1-LIKE PROTEIN 1"/>
    <property type="match status" value="1"/>
</dbReference>
<dbReference type="PROSITE" id="PS00726">
    <property type="entry name" value="AP_NUCLEASE_F1_1"/>
    <property type="match status" value="1"/>
</dbReference>
<feature type="region of interest" description="Disordered" evidence="6">
    <location>
        <begin position="601"/>
        <end position="648"/>
    </location>
</feature>
<feature type="domain" description="BMERB" evidence="9">
    <location>
        <begin position="1579"/>
        <end position="1731"/>
    </location>
</feature>
<feature type="domain" description="C2 NT-type" evidence="8">
    <location>
        <begin position="8"/>
        <end position="187"/>
    </location>
</feature>
<evidence type="ECO:0000313" key="11">
    <source>
        <dbReference type="Proteomes" id="UP001488838"/>
    </source>
</evidence>
<dbReference type="Pfam" id="PF12130">
    <property type="entry name" value="bMERB_dom"/>
    <property type="match status" value="1"/>
</dbReference>
<dbReference type="InterPro" id="IPR050540">
    <property type="entry name" value="F-actin_Monoox_Mical"/>
</dbReference>
<evidence type="ECO:0000256" key="5">
    <source>
        <dbReference type="SAM" id="Coils"/>
    </source>
</evidence>
<proteinExistence type="predicted"/>
<dbReference type="PROSITE" id="PS51848">
    <property type="entry name" value="BMERB"/>
    <property type="match status" value="1"/>
</dbReference>
<dbReference type="PROSITE" id="PS51840">
    <property type="entry name" value="C2_NT"/>
    <property type="match status" value="1"/>
</dbReference>
<organism evidence="10 11">
    <name type="scientific">Myodes glareolus</name>
    <name type="common">Bank vole</name>
    <name type="synonym">Clethrionomys glareolus</name>
    <dbReference type="NCBI Taxonomy" id="447135"/>
    <lineage>
        <taxon>Eukaryota</taxon>
        <taxon>Metazoa</taxon>
        <taxon>Chordata</taxon>
        <taxon>Craniata</taxon>
        <taxon>Vertebrata</taxon>
        <taxon>Euteleostomi</taxon>
        <taxon>Mammalia</taxon>
        <taxon>Eutheria</taxon>
        <taxon>Euarchontoglires</taxon>
        <taxon>Glires</taxon>
        <taxon>Rodentia</taxon>
        <taxon>Myomorpha</taxon>
        <taxon>Muroidea</taxon>
        <taxon>Cricetidae</taxon>
        <taxon>Arvicolinae</taxon>
        <taxon>Myodes</taxon>
    </lineage>
</organism>
<dbReference type="SMART" id="SM01203">
    <property type="entry name" value="DUF3585"/>
    <property type="match status" value="1"/>
</dbReference>
<feature type="compositionally biased region" description="Polar residues" evidence="6">
    <location>
        <begin position="367"/>
        <end position="379"/>
    </location>
</feature>
<dbReference type="Proteomes" id="UP001488838">
    <property type="component" value="Unassembled WGS sequence"/>
</dbReference>
<dbReference type="EMBL" id="JBBHLL010000138">
    <property type="protein sequence ID" value="KAK7813175.1"/>
    <property type="molecule type" value="Genomic_DNA"/>
</dbReference>
<feature type="coiled-coil region" evidence="5">
    <location>
        <begin position="1701"/>
        <end position="1743"/>
    </location>
</feature>
<dbReference type="GO" id="GO:0004519">
    <property type="term" value="F:endonuclease activity"/>
    <property type="evidence" value="ECO:0007669"/>
    <property type="project" value="InterPro"/>
</dbReference>
<dbReference type="Pfam" id="PF10358">
    <property type="entry name" value="NT-C2"/>
    <property type="match status" value="1"/>
</dbReference>
<feature type="domain" description="Calponin-homology (CH)" evidence="7">
    <location>
        <begin position="1245"/>
        <end position="1350"/>
    </location>
</feature>
<feature type="compositionally biased region" description="Basic and acidic residues" evidence="6">
    <location>
        <begin position="1161"/>
        <end position="1176"/>
    </location>
</feature>
<accession>A0AAW0IFX8</accession>
<feature type="region of interest" description="Disordered" evidence="6">
    <location>
        <begin position="791"/>
        <end position="810"/>
    </location>
</feature>
<keyword evidence="3" id="KW-0967">Endosome</keyword>
<feature type="compositionally biased region" description="Basic and acidic residues" evidence="6">
    <location>
        <begin position="380"/>
        <end position="429"/>
    </location>
</feature>
<dbReference type="CDD" id="cd21255">
    <property type="entry name" value="CH_EHBP1L1"/>
    <property type="match status" value="1"/>
</dbReference>
<feature type="compositionally biased region" description="Polar residues" evidence="6">
    <location>
        <begin position="1546"/>
        <end position="1562"/>
    </location>
</feature>
<comment type="subcellular location">
    <subcellularLocation>
        <location evidence="1">Endosome</location>
    </subcellularLocation>
</comment>
<feature type="region of interest" description="Disordered" evidence="6">
    <location>
        <begin position="1394"/>
        <end position="1583"/>
    </location>
</feature>
<evidence type="ECO:0000256" key="2">
    <source>
        <dbReference type="ARBA" id="ARBA00022553"/>
    </source>
</evidence>
<gene>
    <name evidence="10" type="ORF">U0070_005080</name>
</gene>
<sequence length="1753" mass="188516">MTSVWKRLQRVGKRAAKFQFVACYHELVLECTKKWQPDKLVVVWTRRNRRVCSKAHSWQPGIQNPYRGTVVWMVPENVDISVTLYRDPHVDQYEAKEWTFIIENVSVWVGRIWNLRGLRTVLMLLLLSHFPYPQESKGQRKVLASADVDLARHAGPVPAQVPLRLRLKPKSVKVVHAELSLTLSGVLLREGRATDDDMQSLASLMSVKPSDVGNLDDFAESDEDEAHGPGAPEVRARGPQSDLSRELKTLCEDDESHLRPQQAAAKSSSTEDTSPAPVSAPAPPARASRGQGSESAATAGGQVGPETPRPPQPPPETRSTRQPGQDMVPTPAPRLRKGSDVSRTPVPYTGDEDPNTSEDPPTGMGSSGETQAQISSQEGTEAHGAEPKPDIEDRDFRDASGGERPEVEEGDTGDRPEASGAGNREKNTKEPCITAGEAEESSKLHQVDAEQTAKVQHIAMEGPEAAGLGPKARLREIPEAPPRSAQRRMGVRNQEEAPSDPNQAPAESEGHLGPLRGARPADQERESMEVRGEAPVIGKTGLEQGPFARAESAGPQGSSSQEALSVDQKVGSGDRRAQEAEVGEPRVLEIEAKGLPWKAIGTRITDAGRPESPEIETGTAESEILEAQESEAARSEVLEPEATGTAQSEVLRIQDKEIGVLAMLRTGTEKRESKEFGIQETVGGSTVPGTKTVTAETKILEAQEVADGGAGMLKIEAEILGTPKIEAGEAEARILETQKVAARGSEVPKVEPEKSKADILGMQETKVGTWSIPRIETETAVTEILGTHKITFEDSGPPQIQSRRKETQETEVGGLGVSVIGAAEDGILGAQEISTGREILWVEAEKPETEVGGSLEAEEGDSVVLEVDTGPAEAKILEAPEIAAGVLGVLGIGIEGARVLETEADSSEVPETEAKELSGGSVALRIVAGTTESKMLETQKTEVGGPGISQIEVGGAEAEILGTQKIASGGLGVPGTEAKMEESEILVAQETEEEIWETPQVETEAVDTELFGTQKAEIGSLETPELEAETVKSEILEAPETEVRESGLLGTESEVAEAGMLETRKIEARDSGISRPEAEVLRAQWAETIVLGSGEAKTDTLEVREPGAWGALKCEALSIAVSRPRAFGAEDIPPEASRVQETESKFLGIVEAKSWTLGPQEAEREGFESPENKSDIFETQEAESGVLGTTKGKEAGESLEEAGLTKARVASGAGAGGPRPSGASSPEEPEEDRRLPGSQAPPALVSSSQSLLEWCQEVTNGYRGVCITNFTTSWRNGLAFCAILHRFYPDKIDYFSLDPHDIKQNNKQAFDGFAALGVSRLLEPADMVLLSVPDKLIVMTYLCQIRAFCTGQELQLVQLEGGGGPGTYRVGNAQPRLPDGLDAGNLAQRLREHGAEAPTEPKEAVNRGTGAVPKVASRDTDLGCTSKDGEAEATQEASSPEAPSDGPRARSSTSPVAPPEGLVNGVGAPGGTSGVRLRRSSVNGETGPVPPPRAHGSFSHVRDADLLKKRRSRLRNSNSFSADDPDSGAAVGAGPAGVGAVEGPNPDSSLDSGPRTTTAPQQPSGGNPPSEESPPSPGDEAGLQRFQDTSQYVCAELQALEQEQRQIDGRAAEVEKQLRSLMESGANRLQEEVLIEEWFTLVNKKNALIRRQDQLQLLIEEQDLERRFELLSRELRAMLAIEEWQKTVAQQHREQLLLEELVSLVNQRDELVRDLDQKERIALEEDERLERGLEQRRRKVSRQLSRRERCMLS</sequence>
<evidence type="ECO:0000259" key="8">
    <source>
        <dbReference type="PROSITE" id="PS51840"/>
    </source>
</evidence>
<feature type="compositionally biased region" description="Basic and acidic residues" evidence="6">
    <location>
        <begin position="1394"/>
        <end position="1405"/>
    </location>
</feature>